<feature type="compositionally biased region" description="Basic and acidic residues" evidence="6">
    <location>
        <begin position="176"/>
        <end position="226"/>
    </location>
</feature>
<keyword evidence="7" id="KW-0472">Membrane</keyword>
<keyword evidence="5" id="KW-0809">Transit peptide</keyword>
<dbReference type="GO" id="GO:0005634">
    <property type="term" value="C:nucleus"/>
    <property type="evidence" value="ECO:0007669"/>
    <property type="project" value="TreeGrafter"/>
</dbReference>
<comment type="caution">
    <text evidence="8">The sequence shown here is derived from an EMBL/GenBank/DDBJ whole genome shotgun (WGS) entry which is preliminary data.</text>
</comment>
<dbReference type="PANTHER" id="PTHR13475:SF3">
    <property type="entry name" value="NEUGRIN"/>
    <property type="match status" value="1"/>
</dbReference>
<dbReference type="AlphaFoldDB" id="A0A1S9RRI4"/>
<reference evidence="9" key="1">
    <citation type="submission" date="2015-09" db="EMBL/GenBank/DDBJ databases">
        <authorList>
            <person name="Fill T.P."/>
            <person name="Baretta J.F."/>
            <person name="de Almeida L.G."/>
            <person name="Rocha M."/>
            <person name="de Souza D.H."/>
            <person name="Malavazi I."/>
            <person name="Cerdeira L.T."/>
            <person name="Hong H."/>
            <person name="Samborskyy M."/>
            <person name="de Vasconcelos A.T."/>
            <person name="Leadlay P."/>
            <person name="Rodrigues-Filho E."/>
        </authorList>
    </citation>
    <scope>NUCLEOTIDE SEQUENCE [LARGE SCALE GENOMIC DNA]</scope>
    <source>
        <strain evidence="9">LaBioMMi 136</strain>
    </source>
</reference>
<feature type="transmembrane region" description="Helical" evidence="7">
    <location>
        <begin position="31"/>
        <end position="54"/>
    </location>
</feature>
<dbReference type="PANTHER" id="PTHR13475">
    <property type="entry name" value="NEUGRIN"/>
    <property type="match status" value="1"/>
</dbReference>
<evidence type="ECO:0000256" key="2">
    <source>
        <dbReference type="ARBA" id="ARBA00004173"/>
    </source>
</evidence>
<evidence type="ECO:0000313" key="9">
    <source>
        <dbReference type="Proteomes" id="UP000190744"/>
    </source>
</evidence>
<evidence type="ECO:0000256" key="1">
    <source>
        <dbReference type="ARBA" id="ARBA00003548"/>
    </source>
</evidence>
<organism evidence="8 9">
    <name type="scientific">Penicillium brasilianum</name>
    <dbReference type="NCBI Taxonomy" id="104259"/>
    <lineage>
        <taxon>Eukaryota</taxon>
        <taxon>Fungi</taxon>
        <taxon>Dikarya</taxon>
        <taxon>Ascomycota</taxon>
        <taxon>Pezizomycotina</taxon>
        <taxon>Eurotiomycetes</taxon>
        <taxon>Eurotiomycetidae</taxon>
        <taxon>Eurotiales</taxon>
        <taxon>Aspergillaceae</taxon>
        <taxon>Penicillium</taxon>
    </lineage>
</organism>
<name>A0A1S9RRI4_PENBI</name>
<evidence type="ECO:0000313" key="8">
    <source>
        <dbReference type="EMBL" id="OOQ88134.1"/>
    </source>
</evidence>
<gene>
    <name evidence="8" type="primary">rrg9</name>
    <name evidence="8" type="ORF">PEBR_14003</name>
</gene>
<dbReference type="Pfam" id="PF06413">
    <property type="entry name" value="Neugrin"/>
    <property type="match status" value="1"/>
</dbReference>
<evidence type="ECO:0000256" key="5">
    <source>
        <dbReference type="ARBA" id="ARBA00022946"/>
    </source>
</evidence>
<evidence type="ECO:0000256" key="3">
    <source>
        <dbReference type="ARBA" id="ARBA00010895"/>
    </source>
</evidence>
<feature type="compositionally biased region" description="Low complexity" evidence="6">
    <location>
        <begin position="130"/>
        <end position="159"/>
    </location>
</feature>
<feature type="region of interest" description="Disordered" evidence="6">
    <location>
        <begin position="129"/>
        <end position="237"/>
    </location>
</feature>
<proteinExistence type="inferred from homology"/>
<evidence type="ECO:0000256" key="4">
    <source>
        <dbReference type="ARBA" id="ARBA00013566"/>
    </source>
</evidence>
<protein>
    <recommendedName>
        <fullName evidence="4">Required for respiratory growth protein 9, mitochondrial</fullName>
    </recommendedName>
</protein>
<accession>A0A1S9RRI4</accession>
<sequence>MKQSFLTLCSGRVNDPKKLGIFIGARLFRSAILYLIATAEFPFAVAFNFIHSLATLKPGLLSIMATQCAASAKLALPSLLRSVFRSEFSRDLRPNILRSSRPSLQLQHRAFSSTPRAFQIQINQSPDLITTSAPHQTSQSTTPPSTSSPSATEETTAPESPRKHASDRTKKRAKKEKTIRDDSKPQNNDRKRFSKVSKPDSAKKAPMKKEKPDPWRTQKDALDKKFPNGWNPPKKLSPDALEGIRHLHATAPDRFTTSVLAEEFKVSPEAIRRILKSRWRPSEAEAEDRRKRWEKRHERIWSRMAELGLRPSTKASRPYSDANSLYKPGDREF</sequence>
<dbReference type="EMBL" id="LJBN01000120">
    <property type="protein sequence ID" value="OOQ88134.1"/>
    <property type="molecule type" value="Genomic_DNA"/>
</dbReference>
<dbReference type="Proteomes" id="UP000190744">
    <property type="component" value="Unassembled WGS sequence"/>
</dbReference>
<dbReference type="InterPro" id="IPR010487">
    <property type="entry name" value="NGRN/Rrg9"/>
</dbReference>
<keyword evidence="7" id="KW-0812">Transmembrane</keyword>
<evidence type="ECO:0000256" key="7">
    <source>
        <dbReference type="SAM" id="Phobius"/>
    </source>
</evidence>
<comment type="subcellular location">
    <subcellularLocation>
        <location evidence="2">Mitochondrion</location>
    </subcellularLocation>
</comment>
<dbReference type="GO" id="GO:0005739">
    <property type="term" value="C:mitochondrion"/>
    <property type="evidence" value="ECO:0007669"/>
    <property type="project" value="UniProtKB-SubCell"/>
</dbReference>
<feature type="region of interest" description="Disordered" evidence="6">
    <location>
        <begin position="311"/>
        <end position="333"/>
    </location>
</feature>
<comment type="similarity">
    <text evidence="3">Belongs to the RRG9 family.</text>
</comment>
<comment type="function">
    <text evidence="1">Required for respiratory activity and maintenance and expression of the mitochondrial genome.</text>
</comment>
<evidence type="ECO:0000256" key="6">
    <source>
        <dbReference type="SAM" id="MobiDB-lite"/>
    </source>
</evidence>
<keyword evidence="7" id="KW-1133">Transmembrane helix</keyword>